<accession>A0A2T0T9C1</accession>
<dbReference type="InterPro" id="IPR018961">
    <property type="entry name" value="DnaJ_homolog_subfam-C_membr-28"/>
</dbReference>
<protein>
    <submittedName>
        <fullName evidence="2">Uncharacterized protein DUF1992</fullName>
    </submittedName>
</protein>
<gene>
    <name evidence="2" type="ORF">CLV43_10469</name>
</gene>
<dbReference type="Proteomes" id="UP000239494">
    <property type="component" value="Unassembled WGS sequence"/>
</dbReference>
<dbReference type="RefSeq" id="WP_211304366.1">
    <property type="nucleotide sequence ID" value="NZ_PVTF01000004.1"/>
</dbReference>
<reference evidence="2 3" key="1">
    <citation type="submission" date="2018-03" db="EMBL/GenBank/DDBJ databases">
        <title>Genomic Encyclopedia of Archaeal and Bacterial Type Strains, Phase II (KMG-II): from individual species to whole genera.</title>
        <authorList>
            <person name="Goeker M."/>
        </authorList>
    </citation>
    <scope>NUCLEOTIDE SEQUENCE [LARGE SCALE GENOMIC DNA]</scope>
    <source>
        <strain evidence="2 3">DSM 44720</strain>
    </source>
</reference>
<proteinExistence type="predicted"/>
<dbReference type="EMBL" id="PVTF01000004">
    <property type="protein sequence ID" value="PRY42239.1"/>
    <property type="molecule type" value="Genomic_DNA"/>
</dbReference>
<dbReference type="Pfam" id="PF09350">
    <property type="entry name" value="DJC28_CD"/>
    <property type="match status" value="1"/>
</dbReference>
<evidence type="ECO:0000313" key="2">
    <source>
        <dbReference type="EMBL" id="PRY42239.1"/>
    </source>
</evidence>
<evidence type="ECO:0000259" key="1">
    <source>
        <dbReference type="Pfam" id="PF09350"/>
    </source>
</evidence>
<keyword evidence="3" id="KW-1185">Reference proteome</keyword>
<feature type="domain" description="DnaJ homologue subfamily C member 28 conserved" evidence="1">
    <location>
        <begin position="14"/>
        <end position="83"/>
    </location>
</feature>
<evidence type="ECO:0000313" key="3">
    <source>
        <dbReference type="Proteomes" id="UP000239494"/>
    </source>
</evidence>
<dbReference type="AlphaFoldDB" id="A0A2T0T9C1"/>
<comment type="caution">
    <text evidence="2">The sequence shown here is derived from an EMBL/GenBank/DDBJ whole genome shotgun (WGS) entry which is preliminary data.</text>
</comment>
<organism evidence="2 3">
    <name type="scientific">Umezawaea tangerina</name>
    <dbReference type="NCBI Taxonomy" id="84725"/>
    <lineage>
        <taxon>Bacteria</taxon>
        <taxon>Bacillati</taxon>
        <taxon>Actinomycetota</taxon>
        <taxon>Actinomycetes</taxon>
        <taxon>Pseudonocardiales</taxon>
        <taxon>Pseudonocardiaceae</taxon>
        <taxon>Umezawaea</taxon>
    </lineage>
</organism>
<name>A0A2T0T9C1_9PSEU</name>
<sequence>MTERKPADVSFESWVDRQIREATDRGEFDDLPGAGKPLPGLSGPVEEQWWLKDYLRRENLPTDALLPTPLLLRKEINALPDTVKGLRTEQEVRELAGELNRRVVDWLRFGTGPRVPLGPVNVDRVVDDWRAARTPVRTAPPPAPPERTPRARWWHRWTRRSPAPED</sequence>